<organism evidence="1">
    <name type="scientific">bioreactor metagenome</name>
    <dbReference type="NCBI Taxonomy" id="1076179"/>
    <lineage>
        <taxon>unclassified sequences</taxon>
        <taxon>metagenomes</taxon>
        <taxon>ecological metagenomes</taxon>
    </lineage>
</organism>
<dbReference type="AlphaFoldDB" id="A0A645B0K5"/>
<proteinExistence type="predicted"/>
<name>A0A645B0K5_9ZZZZ</name>
<evidence type="ECO:0000313" key="1">
    <source>
        <dbReference type="EMBL" id="MPM58576.1"/>
    </source>
</evidence>
<reference evidence="1" key="1">
    <citation type="submission" date="2019-08" db="EMBL/GenBank/DDBJ databases">
        <authorList>
            <person name="Kucharzyk K."/>
            <person name="Murdoch R.W."/>
            <person name="Higgins S."/>
            <person name="Loffler F."/>
        </authorList>
    </citation>
    <scope>NUCLEOTIDE SEQUENCE</scope>
</reference>
<protein>
    <submittedName>
        <fullName evidence="1">Uncharacterized protein</fullName>
    </submittedName>
</protein>
<accession>A0A645B0K5</accession>
<gene>
    <name evidence="1" type="ORF">SDC9_105407</name>
</gene>
<sequence>MAGRVRRPARHLRCDSAEHRRPDVQHQAMGVVCTDRVRAVACDVPLSAERSLRARVSGGQHGGGGGGERGGQRLQVQGAGVCDQCLHLRHCGRVDCAAEPVHQLRFHHLQPVDLLSADRAVWRQLGLWSAVGCGGAHAARFTAFALARCAAFHLRRAVAVCVVCHAQWAGWVRAAARAQVCAWAGAQRGAAGHASRMAVEASGG</sequence>
<comment type="caution">
    <text evidence="1">The sequence shown here is derived from an EMBL/GenBank/DDBJ whole genome shotgun (WGS) entry which is preliminary data.</text>
</comment>
<dbReference type="EMBL" id="VSSQ01016840">
    <property type="protein sequence ID" value="MPM58576.1"/>
    <property type="molecule type" value="Genomic_DNA"/>
</dbReference>